<dbReference type="STRING" id="442562.Rumeso_02311"/>
<dbReference type="PANTHER" id="PTHR30146">
    <property type="entry name" value="LACI-RELATED TRANSCRIPTIONAL REPRESSOR"/>
    <property type="match status" value="1"/>
</dbReference>
<dbReference type="CDD" id="cd06279">
    <property type="entry name" value="PBP1_LacI-like"/>
    <property type="match status" value="1"/>
</dbReference>
<feature type="domain" description="HTH lacI-type" evidence="4">
    <location>
        <begin position="5"/>
        <end position="60"/>
    </location>
</feature>
<dbReference type="InterPro" id="IPR028082">
    <property type="entry name" value="Peripla_BP_I"/>
</dbReference>
<dbReference type="HOGENOM" id="CLU_037628_6_1_5"/>
<name>A0A017HNS0_9RHOB</name>
<evidence type="ECO:0000256" key="1">
    <source>
        <dbReference type="ARBA" id="ARBA00023015"/>
    </source>
</evidence>
<dbReference type="Pfam" id="PF00356">
    <property type="entry name" value="LacI"/>
    <property type="match status" value="1"/>
</dbReference>
<protein>
    <submittedName>
        <fullName evidence="5">Transcriptional regulator</fullName>
    </submittedName>
</protein>
<evidence type="ECO:0000313" key="5">
    <source>
        <dbReference type="EMBL" id="EYD76122.1"/>
    </source>
</evidence>
<sequence>MTKTIRLKDVAEAAGVSHGTASNVFNRPELVRDEVRERVREAARALGYAGPSPAGRLLRSGKVNAIGFAADQPLDYLFRDPWARRILTEVAEVCDARGAGLALVSVTEEHPTGWNIESALVDGFLLSGSGRKFLVEMTQRRGLPFVSLSLDTRDTDVPAVCIDDFGGAQAAARHLLELGHRRFAVLGFALGDGPGRVTPREVQATRSMNVLERARGYWAALAEAGIPEAEVPVHAIGRNGGNVGEALALLFADRATAPTAILAMADRLALAAMAWLEGQGLRVPQDVSVVGFDGVPEAASSTPPLTTMEQPYRRIAERSVAAILDDAMPEGREVLPLDLVLRASTGPAPS</sequence>
<keyword evidence="3" id="KW-0804">Transcription</keyword>
<comment type="caution">
    <text evidence="5">The sequence shown here is derived from an EMBL/GenBank/DDBJ whole genome shotgun (WGS) entry which is preliminary data.</text>
</comment>
<evidence type="ECO:0000259" key="4">
    <source>
        <dbReference type="PROSITE" id="PS50932"/>
    </source>
</evidence>
<keyword evidence="1" id="KW-0805">Transcription regulation</keyword>
<dbReference type="InterPro" id="IPR010982">
    <property type="entry name" value="Lambda_DNA-bd_dom_sf"/>
</dbReference>
<dbReference type="OrthoDB" id="8433438at2"/>
<reference evidence="5 6" key="1">
    <citation type="submission" date="2013-02" db="EMBL/GenBank/DDBJ databases">
        <authorList>
            <person name="Fiebig A."/>
            <person name="Goeker M."/>
            <person name="Klenk H.-P.P."/>
        </authorList>
    </citation>
    <scope>NUCLEOTIDE SEQUENCE [LARGE SCALE GENOMIC DNA]</scope>
    <source>
        <strain evidence="5 6">DSM 19309</strain>
    </source>
</reference>
<dbReference type="PATRIC" id="fig|442562.3.peg.2282"/>
<dbReference type="RefSeq" id="WP_037279017.1">
    <property type="nucleotide sequence ID" value="NZ_KK088559.1"/>
</dbReference>
<dbReference type="AlphaFoldDB" id="A0A017HNS0"/>
<organism evidence="5 6">
    <name type="scientific">Rubellimicrobium mesophilum DSM 19309</name>
    <dbReference type="NCBI Taxonomy" id="442562"/>
    <lineage>
        <taxon>Bacteria</taxon>
        <taxon>Pseudomonadati</taxon>
        <taxon>Pseudomonadota</taxon>
        <taxon>Alphaproteobacteria</taxon>
        <taxon>Rhodobacterales</taxon>
        <taxon>Roseobacteraceae</taxon>
        <taxon>Rubellimicrobium</taxon>
    </lineage>
</organism>
<dbReference type="GO" id="GO:0000976">
    <property type="term" value="F:transcription cis-regulatory region binding"/>
    <property type="evidence" value="ECO:0007669"/>
    <property type="project" value="TreeGrafter"/>
</dbReference>
<dbReference type="Pfam" id="PF13377">
    <property type="entry name" value="Peripla_BP_3"/>
    <property type="match status" value="1"/>
</dbReference>
<dbReference type="Gene3D" id="3.40.50.2300">
    <property type="match status" value="2"/>
</dbReference>
<dbReference type="EMBL" id="AOSK01000059">
    <property type="protein sequence ID" value="EYD76122.1"/>
    <property type="molecule type" value="Genomic_DNA"/>
</dbReference>
<proteinExistence type="predicted"/>
<keyword evidence="2" id="KW-0238">DNA-binding</keyword>
<keyword evidence="6" id="KW-1185">Reference proteome</keyword>
<dbReference type="Gene3D" id="1.10.260.40">
    <property type="entry name" value="lambda repressor-like DNA-binding domains"/>
    <property type="match status" value="1"/>
</dbReference>
<dbReference type="CDD" id="cd01392">
    <property type="entry name" value="HTH_LacI"/>
    <property type="match status" value="1"/>
</dbReference>
<dbReference type="PROSITE" id="PS50932">
    <property type="entry name" value="HTH_LACI_2"/>
    <property type="match status" value="1"/>
</dbReference>
<dbReference type="PANTHER" id="PTHR30146:SF138">
    <property type="entry name" value="TRANSCRIPTIONAL REGULATORY PROTEIN"/>
    <property type="match status" value="1"/>
</dbReference>
<evidence type="ECO:0000256" key="3">
    <source>
        <dbReference type="ARBA" id="ARBA00023163"/>
    </source>
</evidence>
<evidence type="ECO:0000256" key="2">
    <source>
        <dbReference type="ARBA" id="ARBA00023125"/>
    </source>
</evidence>
<dbReference type="SMART" id="SM00354">
    <property type="entry name" value="HTH_LACI"/>
    <property type="match status" value="1"/>
</dbReference>
<dbReference type="GO" id="GO:0003700">
    <property type="term" value="F:DNA-binding transcription factor activity"/>
    <property type="evidence" value="ECO:0007669"/>
    <property type="project" value="TreeGrafter"/>
</dbReference>
<dbReference type="SUPFAM" id="SSF47413">
    <property type="entry name" value="lambda repressor-like DNA-binding domains"/>
    <property type="match status" value="1"/>
</dbReference>
<accession>A0A017HNS0</accession>
<dbReference type="SUPFAM" id="SSF53822">
    <property type="entry name" value="Periplasmic binding protein-like I"/>
    <property type="match status" value="1"/>
</dbReference>
<dbReference type="InterPro" id="IPR046335">
    <property type="entry name" value="LacI/GalR-like_sensor"/>
</dbReference>
<evidence type="ECO:0000313" key="6">
    <source>
        <dbReference type="Proteomes" id="UP000019666"/>
    </source>
</evidence>
<dbReference type="InterPro" id="IPR000843">
    <property type="entry name" value="HTH_LacI"/>
</dbReference>
<dbReference type="Proteomes" id="UP000019666">
    <property type="component" value="Unassembled WGS sequence"/>
</dbReference>
<gene>
    <name evidence="5" type="ORF">Rumeso_02311</name>
</gene>